<dbReference type="PROSITE" id="PS51194">
    <property type="entry name" value="HELICASE_CTER"/>
    <property type="match status" value="1"/>
</dbReference>
<dbReference type="InterPro" id="IPR001650">
    <property type="entry name" value="Helicase_C-like"/>
</dbReference>
<keyword evidence="3 7" id="KW-0347">Helicase</keyword>
<protein>
    <submittedName>
        <fullName evidence="7">DEAD/DEAH box helicase</fullName>
    </submittedName>
</protein>
<dbReference type="SMART" id="SM00487">
    <property type="entry name" value="DEXDc"/>
    <property type="match status" value="1"/>
</dbReference>
<dbReference type="eggNOG" id="COG1204">
    <property type="taxonomic scope" value="Bacteria"/>
</dbReference>
<organism evidence="7 8">
    <name type="scientific">Melioribacter roseus (strain DSM 23840 / JCM 17771 / VKM B-2668 / P3M-2)</name>
    <dbReference type="NCBI Taxonomy" id="1191523"/>
    <lineage>
        <taxon>Bacteria</taxon>
        <taxon>Pseudomonadati</taxon>
        <taxon>Ignavibacteriota</taxon>
        <taxon>Ignavibacteria</taxon>
        <taxon>Ignavibacteriales</taxon>
        <taxon>Melioribacteraceae</taxon>
        <taxon>Melioribacter</taxon>
    </lineage>
</organism>
<dbReference type="STRING" id="1191523.MROS_0120"/>
<dbReference type="KEGG" id="mro:MROS_0120"/>
<dbReference type="AlphaFoldDB" id="I6ZMW4"/>
<dbReference type="InterPro" id="IPR011545">
    <property type="entry name" value="DEAD/DEAH_box_helicase_dom"/>
</dbReference>
<dbReference type="Pfam" id="PF00270">
    <property type="entry name" value="DEAD"/>
    <property type="match status" value="1"/>
</dbReference>
<evidence type="ECO:0000313" key="7">
    <source>
        <dbReference type="EMBL" id="AFN73364.1"/>
    </source>
</evidence>
<dbReference type="CDD" id="cd17921">
    <property type="entry name" value="DEXHc_Ski2"/>
    <property type="match status" value="1"/>
</dbReference>
<dbReference type="PATRIC" id="fig|1191523.3.peg.124"/>
<evidence type="ECO:0000313" key="8">
    <source>
        <dbReference type="Proteomes" id="UP000009011"/>
    </source>
</evidence>
<dbReference type="SUPFAM" id="SSF52540">
    <property type="entry name" value="P-loop containing nucleoside triphosphate hydrolases"/>
    <property type="match status" value="1"/>
</dbReference>
<dbReference type="InterPro" id="IPR050474">
    <property type="entry name" value="Hel308_SKI2-like"/>
</dbReference>
<evidence type="ECO:0000259" key="5">
    <source>
        <dbReference type="PROSITE" id="PS51192"/>
    </source>
</evidence>
<reference evidence="7 8" key="1">
    <citation type="journal article" date="2013" name="PLoS ONE">
        <title>Genomic analysis of Melioribacter roseus, facultatively anaerobic organotrophic bacterium representing a novel deep lineage within Bacteriodetes/Chlorobi group.</title>
        <authorList>
            <person name="Kadnikov V.V."/>
            <person name="Mardanov A.V."/>
            <person name="Podosokorskaya O.A."/>
            <person name="Gavrilov S.N."/>
            <person name="Kublanov I.V."/>
            <person name="Beletsky A.V."/>
            <person name="Bonch-Osmolovskaya E.A."/>
            <person name="Ravin N.V."/>
        </authorList>
    </citation>
    <scope>NUCLEOTIDE SEQUENCE [LARGE SCALE GENOMIC DNA]</scope>
    <source>
        <strain evidence="8">JCM 17771 / P3M-2</strain>
    </source>
</reference>
<gene>
    <name evidence="7" type="ordered locus">MROS_0120</name>
</gene>
<evidence type="ECO:0000256" key="4">
    <source>
        <dbReference type="ARBA" id="ARBA00022840"/>
    </source>
</evidence>
<dbReference type="EMBL" id="CP003557">
    <property type="protein sequence ID" value="AFN73364.1"/>
    <property type="molecule type" value="Genomic_DNA"/>
</dbReference>
<dbReference type="HOGENOM" id="CLU_010962_0_0_10"/>
<keyword evidence="8" id="KW-1185">Reference proteome</keyword>
<dbReference type="Proteomes" id="UP000009011">
    <property type="component" value="Chromosome"/>
</dbReference>
<dbReference type="GO" id="GO:0016787">
    <property type="term" value="F:hydrolase activity"/>
    <property type="evidence" value="ECO:0007669"/>
    <property type="project" value="UniProtKB-KW"/>
</dbReference>
<dbReference type="PANTHER" id="PTHR47961:SF10">
    <property type="entry name" value="ATP-DEPENDENT DNA HELICASE HEL308"/>
    <property type="match status" value="1"/>
</dbReference>
<evidence type="ECO:0000259" key="6">
    <source>
        <dbReference type="PROSITE" id="PS51194"/>
    </source>
</evidence>
<evidence type="ECO:0000256" key="2">
    <source>
        <dbReference type="ARBA" id="ARBA00022801"/>
    </source>
</evidence>
<feature type="domain" description="Helicase ATP-binding" evidence="5">
    <location>
        <begin position="306"/>
        <end position="488"/>
    </location>
</feature>
<dbReference type="GO" id="GO:0005524">
    <property type="term" value="F:ATP binding"/>
    <property type="evidence" value="ECO:0007669"/>
    <property type="project" value="UniProtKB-KW"/>
</dbReference>
<keyword evidence="4" id="KW-0067">ATP-binding</keyword>
<dbReference type="GO" id="GO:0003676">
    <property type="term" value="F:nucleic acid binding"/>
    <property type="evidence" value="ECO:0007669"/>
    <property type="project" value="InterPro"/>
</dbReference>
<dbReference type="OrthoDB" id="9812126at2"/>
<keyword evidence="2" id="KW-0378">Hydrolase</keyword>
<dbReference type="Gene3D" id="3.40.50.300">
    <property type="entry name" value="P-loop containing nucleotide triphosphate hydrolases"/>
    <property type="match status" value="2"/>
</dbReference>
<dbReference type="GO" id="GO:0004386">
    <property type="term" value="F:helicase activity"/>
    <property type="evidence" value="ECO:0007669"/>
    <property type="project" value="UniProtKB-KW"/>
</dbReference>
<sequence>MKANEKYNILSKTFPELIQNINLIIQKAKIANRFETIRLNESEFQEISRAKELCELKIIELWDKQDTEDFKVLCSIYFDLATIKVEEIDSDEYIFELIKIITFGYLGEHSHFVKDFLNQQIEQIFDLDIPKRWNSRLLRKCFQVIVSLVIKKSWNDISKAVELINQLREEQKQYEGIFLNQIKEESQPYGAAEIVSLYHFAKTIEILGQYLLEGKIENSHYDIENKIKYHIRIAKEFANASGNMMLELLYQYLEAFGIKLIRNTIWYTLTGVNHWVSEFNKFISKQKQNPIFELLYPQKESILKGELLNPAYRTFVVSLPTSSGKTLIAEYKILQALNEFKKRGGWVAYIVPTKALVNQIYIRLNKDFNPIGLKIEKASGAIEIDGFESYLVENKGDYTDFDVLVTTYEKLNLLIRQGLGTTEKRPLVLVVVDEAHNIEEKQRGLNLELLLATIRNDCKEANFMLLTPDIPNAKQVAEWLGGERGKNIQIEFDWWQPNERVVGTLKTEGRGRNFDIYLQTLNTVKGSYNIGNKIPIIKIKSENIIKSKVTSSKLEFLKFFSSKILSYNSPIIILASGISETYTIADYLTENCNHNFNNDEDIDLLKKFVQSELGNDFPLVKYLDKRIAIHSSAIPDEIRYLIELLMTEGKLQALVATTTIAQGINFPVSAVVMGSYNYPFQGPMPTRDFWNLAGRVGRVGQKSMGWIGMVSKKTRDEKNIADYVKKASTDLLSQLESVVETAMNNQNEDFSKWLYLDERWSAVLQYISHLRTQIADLNEFINHLEEKLQATLGFKQISEEKKRFLISKLREYAQKISLEYARIADSTGFSTVSIRLIISRLAQSNISPNDWRKEQLFSEQNETMKKLVGIMMNTYEIRKSLEEIKIGDNILDQKSISRLILNWVNGKTIYDIAKSLFPNEDLTKAIEKTTKAIYKVIANIGSWGISAIQKIPTSGIDWNDLSEVEKKKMMNIPAYLFYGVNTDEGVLMRKANVPRSIANNIGLIYKNNMGEEIYNVKTATVSSWLKEQRLEIWEQAIPTNSPLTAEEYKRIWEKLNY</sequence>
<dbReference type="PROSITE" id="PS51192">
    <property type="entry name" value="HELICASE_ATP_BIND_1"/>
    <property type="match status" value="1"/>
</dbReference>
<evidence type="ECO:0000256" key="3">
    <source>
        <dbReference type="ARBA" id="ARBA00022806"/>
    </source>
</evidence>
<feature type="domain" description="Helicase C-terminal" evidence="6">
    <location>
        <begin position="583"/>
        <end position="739"/>
    </location>
</feature>
<evidence type="ECO:0000256" key="1">
    <source>
        <dbReference type="ARBA" id="ARBA00022741"/>
    </source>
</evidence>
<dbReference type="InterPro" id="IPR027417">
    <property type="entry name" value="P-loop_NTPase"/>
</dbReference>
<proteinExistence type="predicted"/>
<name>I6ZMW4_MELRP</name>
<keyword evidence="1" id="KW-0547">Nucleotide-binding</keyword>
<dbReference type="RefSeq" id="WP_014854801.1">
    <property type="nucleotide sequence ID" value="NC_018178.1"/>
</dbReference>
<dbReference type="InterPro" id="IPR014001">
    <property type="entry name" value="Helicase_ATP-bd"/>
</dbReference>
<dbReference type="PANTHER" id="PTHR47961">
    <property type="entry name" value="DNA POLYMERASE THETA, PUTATIVE (AFU_ORTHOLOGUE AFUA_1G05260)-RELATED"/>
    <property type="match status" value="1"/>
</dbReference>
<dbReference type="SMART" id="SM00490">
    <property type="entry name" value="HELICc"/>
    <property type="match status" value="1"/>
</dbReference>
<accession>I6ZMW4</accession>